<feature type="compositionally biased region" description="Basic and acidic residues" evidence="1">
    <location>
        <begin position="119"/>
        <end position="148"/>
    </location>
</feature>
<gene>
    <name evidence="2" type="ORF">CesoFtcFv8_021522</name>
</gene>
<keyword evidence="3" id="KW-1185">Reference proteome</keyword>
<protein>
    <submittedName>
        <fullName evidence="2">Uncharacterized protein</fullName>
    </submittedName>
</protein>
<dbReference type="AlphaFoldDB" id="A0AAN8GMH1"/>
<feature type="compositionally biased region" description="Basic and acidic residues" evidence="1">
    <location>
        <begin position="90"/>
        <end position="111"/>
    </location>
</feature>
<reference evidence="2 3" key="1">
    <citation type="journal article" date="2023" name="Mol. Biol. Evol.">
        <title>Genomics of Secondarily Temperate Adaptation in the Only Non-Antarctic Icefish.</title>
        <authorList>
            <person name="Rivera-Colon A.G."/>
            <person name="Rayamajhi N."/>
            <person name="Minhas B.F."/>
            <person name="Madrigal G."/>
            <person name="Bilyk K.T."/>
            <person name="Yoon V."/>
            <person name="Hune M."/>
            <person name="Gregory S."/>
            <person name="Cheng C.H.C."/>
            <person name="Catchen J.M."/>
        </authorList>
    </citation>
    <scope>NUCLEOTIDE SEQUENCE [LARGE SCALE GENOMIC DNA]</scope>
    <source>
        <strain evidence="2">JC2023a</strain>
    </source>
</reference>
<feature type="region of interest" description="Disordered" evidence="1">
    <location>
        <begin position="43"/>
        <end position="154"/>
    </location>
</feature>
<comment type="caution">
    <text evidence="2">The sequence shown here is derived from an EMBL/GenBank/DDBJ whole genome shotgun (WGS) entry which is preliminary data.</text>
</comment>
<evidence type="ECO:0000256" key="1">
    <source>
        <dbReference type="SAM" id="MobiDB-lite"/>
    </source>
</evidence>
<dbReference type="EMBL" id="JAULUE010002062">
    <property type="protein sequence ID" value="KAK5882997.1"/>
    <property type="molecule type" value="Genomic_DNA"/>
</dbReference>
<accession>A0AAN8GMH1</accession>
<evidence type="ECO:0000313" key="3">
    <source>
        <dbReference type="Proteomes" id="UP001335648"/>
    </source>
</evidence>
<sequence>MLRSGCALHQPITAENVRRSAACRSSVSTTASTSALPLLLHSAGSAPRRCSGASARLPRLRQRCRVSPAERPRSGGATRRTGGEPEENPEETRRRPGGEPEDRERRERGEPEETGGDPEETRRRTRGEPEENRRIERGERRRTEDRERRREKRH</sequence>
<name>A0AAN8GMH1_9TELE</name>
<organism evidence="2 3">
    <name type="scientific">Champsocephalus esox</name>
    <name type="common">pike icefish</name>
    <dbReference type="NCBI Taxonomy" id="159716"/>
    <lineage>
        <taxon>Eukaryota</taxon>
        <taxon>Metazoa</taxon>
        <taxon>Chordata</taxon>
        <taxon>Craniata</taxon>
        <taxon>Vertebrata</taxon>
        <taxon>Euteleostomi</taxon>
        <taxon>Actinopterygii</taxon>
        <taxon>Neopterygii</taxon>
        <taxon>Teleostei</taxon>
        <taxon>Neoteleostei</taxon>
        <taxon>Acanthomorphata</taxon>
        <taxon>Eupercaria</taxon>
        <taxon>Perciformes</taxon>
        <taxon>Notothenioidei</taxon>
        <taxon>Channichthyidae</taxon>
        <taxon>Champsocephalus</taxon>
    </lineage>
</organism>
<dbReference type="Proteomes" id="UP001335648">
    <property type="component" value="Unassembled WGS sequence"/>
</dbReference>
<proteinExistence type="predicted"/>
<evidence type="ECO:0000313" key="2">
    <source>
        <dbReference type="EMBL" id="KAK5882997.1"/>
    </source>
</evidence>